<evidence type="ECO:0000256" key="1">
    <source>
        <dbReference type="SAM" id="MobiDB-lite"/>
    </source>
</evidence>
<name>A0A0C3S2F7_PHLG1</name>
<dbReference type="HOGENOM" id="CLU_449123_0_0_1"/>
<dbReference type="AlphaFoldDB" id="A0A0C3S2F7"/>
<protein>
    <submittedName>
        <fullName evidence="2">Uncharacterized protein</fullName>
    </submittedName>
</protein>
<feature type="region of interest" description="Disordered" evidence="1">
    <location>
        <begin position="1"/>
        <end position="220"/>
    </location>
</feature>
<proteinExistence type="predicted"/>
<dbReference type="EMBL" id="KN840734">
    <property type="protein sequence ID" value="KIP01805.1"/>
    <property type="molecule type" value="Genomic_DNA"/>
</dbReference>
<dbReference type="STRING" id="745531.A0A0C3S2F7"/>
<keyword evidence="3" id="KW-1185">Reference proteome</keyword>
<evidence type="ECO:0000313" key="3">
    <source>
        <dbReference type="Proteomes" id="UP000053257"/>
    </source>
</evidence>
<dbReference type="Proteomes" id="UP000053257">
    <property type="component" value="Unassembled WGS sequence"/>
</dbReference>
<gene>
    <name evidence="2" type="ORF">PHLGIDRAFT_123030</name>
</gene>
<reference evidence="2 3" key="1">
    <citation type="journal article" date="2014" name="PLoS Genet.">
        <title>Analysis of the Phlebiopsis gigantea genome, transcriptome and secretome provides insight into its pioneer colonization strategies of wood.</title>
        <authorList>
            <person name="Hori C."/>
            <person name="Ishida T."/>
            <person name="Igarashi K."/>
            <person name="Samejima M."/>
            <person name="Suzuki H."/>
            <person name="Master E."/>
            <person name="Ferreira P."/>
            <person name="Ruiz-Duenas F.J."/>
            <person name="Held B."/>
            <person name="Canessa P."/>
            <person name="Larrondo L.F."/>
            <person name="Schmoll M."/>
            <person name="Druzhinina I.S."/>
            <person name="Kubicek C.P."/>
            <person name="Gaskell J.A."/>
            <person name="Kersten P."/>
            <person name="St John F."/>
            <person name="Glasner J."/>
            <person name="Sabat G."/>
            <person name="Splinter BonDurant S."/>
            <person name="Syed K."/>
            <person name="Yadav J."/>
            <person name="Mgbeahuruike A.C."/>
            <person name="Kovalchuk A."/>
            <person name="Asiegbu F.O."/>
            <person name="Lackner G."/>
            <person name="Hoffmeister D."/>
            <person name="Rencoret J."/>
            <person name="Gutierrez A."/>
            <person name="Sun H."/>
            <person name="Lindquist E."/>
            <person name="Barry K."/>
            <person name="Riley R."/>
            <person name="Grigoriev I.V."/>
            <person name="Henrissat B."/>
            <person name="Kues U."/>
            <person name="Berka R.M."/>
            <person name="Martinez A.T."/>
            <person name="Covert S.F."/>
            <person name="Blanchette R.A."/>
            <person name="Cullen D."/>
        </authorList>
    </citation>
    <scope>NUCLEOTIDE SEQUENCE [LARGE SCALE GENOMIC DNA]</scope>
    <source>
        <strain evidence="2 3">11061_1 CR5-6</strain>
    </source>
</reference>
<feature type="compositionally biased region" description="Polar residues" evidence="1">
    <location>
        <begin position="61"/>
        <end position="84"/>
    </location>
</feature>
<accession>A0A0C3S2F7</accession>
<organism evidence="2 3">
    <name type="scientific">Phlebiopsis gigantea (strain 11061_1 CR5-6)</name>
    <name type="common">White-rot fungus</name>
    <name type="synonym">Peniophora gigantea</name>
    <dbReference type="NCBI Taxonomy" id="745531"/>
    <lineage>
        <taxon>Eukaryota</taxon>
        <taxon>Fungi</taxon>
        <taxon>Dikarya</taxon>
        <taxon>Basidiomycota</taxon>
        <taxon>Agaricomycotina</taxon>
        <taxon>Agaricomycetes</taxon>
        <taxon>Polyporales</taxon>
        <taxon>Phanerochaetaceae</taxon>
        <taxon>Phlebiopsis</taxon>
    </lineage>
</organism>
<evidence type="ECO:0000313" key="2">
    <source>
        <dbReference type="EMBL" id="KIP01805.1"/>
    </source>
</evidence>
<sequence>MPRPKCSKASTKIQEDDTSTVVDAPGPDPPLRSSQRGRKPSRKIIEQLDVSDVEESLLFNRDSSPPYTRRNLPSSPRKNLNASSDVPMVSPASPSPRKHAASSINNDEDIDEVFPQRSGLRRGKRAAVQASEEDVSEDCKTPKKRPRPRPKVSNPPPSAGDTKSIGKGKARAQMDSPMKISPATANRARVASSGPPASSPPPVENFDITSDAESESLTDSERKMWEELRGRRQIPAPSFKRTANDVPSPVDAIVPADGGDEDPSQDLEIEWPSSDVDHADTVADGNCVVDEAGVGECLITPPSVVNDPEYGACPYLKATYANDPLIMWDHEVTYGVYNGEEQTLRQCTLSAMLMSTFRIRTREQLTAIATYASQPQYGMYLSNPARQDPNSVKWKTGICISGSSMYSDKGRSRREGFVFHGFVCAPTALLRATQNSSRNMRTIAIWPLSLEFQRAAAFFGQVYRERNVYHNTFKSGLSFFGLGDNSSSGNVAGTLVSPRKGRLRQAPKVYSSSPRDWLKSPAVDSESDAPVFDAREYFQFGVGQPRPLNIDFDNLAALPRYRGEIPPGSFVSVVCTPNHFGSPARMNFNLYAVVLLCLAPADPRNSDD</sequence>